<accession>A0A238KID4</accession>
<name>A0A238KID4_9RHOB</name>
<dbReference type="EMBL" id="FXYD01000004">
    <property type="protein sequence ID" value="SMX42649.1"/>
    <property type="molecule type" value="Genomic_DNA"/>
</dbReference>
<evidence type="ECO:0000313" key="2">
    <source>
        <dbReference type="Proteomes" id="UP000203464"/>
    </source>
</evidence>
<dbReference type="Gene3D" id="3.40.50.720">
    <property type="entry name" value="NAD(P)-binding Rossmann-like Domain"/>
    <property type="match status" value="1"/>
</dbReference>
<dbReference type="InterPro" id="IPR036291">
    <property type="entry name" value="NAD(P)-bd_dom_sf"/>
</dbReference>
<organism evidence="1 2">
    <name type="scientific">Octadecabacter ascidiaceicola</name>
    <dbReference type="NCBI Taxonomy" id="1655543"/>
    <lineage>
        <taxon>Bacteria</taxon>
        <taxon>Pseudomonadati</taxon>
        <taxon>Pseudomonadota</taxon>
        <taxon>Alphaproteobacteria</taxon>
        <taxon>Rhodobacterales</taxon>
        <taxon>Roseobacteraceae</taxon>
        <taxon>Octadecabacter</taxon>
    </lineage>
</organism>
<dbReference type="AlphaFoldDB" id="A0A238KID4"/>
<dbReference type="SUPFAM" id="SSF51735">
    <property type="entry name" value="NAD(P)-binding Rossmann-fold domains"/>
    <property type="match status" value="1"/>
</dbReference>
<dbReference type="InterPro" id="IPR002347">
    <property type="entry name" value="SDR_fam"/>
</dbReference>
<dbReference type="Proteomes" id="UP000203464">
    <property type="component" value="Unassembled WGS sequence"/>
</dbReference>
<evidence type="ECO:0000313" key="1">
    <source>
        <dbReference type="EMBL" id="SMX42649.1"/>
    </source>
</evidence>
<gene>
    <name evidence="1" type="ORF">OCA8868_02806</name>
</gene>
<reference evidence="2" key="1">
    <citation type="submission" date="2017-05" db="EMBL/GenBank/DDBJ databases">
        <authorList>
            <person name="Rodrigo-Torres L."/>
            <person name="Arahal R. D."/>
            <person name="Lucena T."/>
        </authorList>
    </citation>
    <scope>NUCLEOTIDE SEQUENCE [LARGE SCALE GENOMIC DNA]</scope>
    <source>
        <strain evidence="2">CECT 8868</strain>
    </source>
</reference>
<proteinExistence type="predicted"/>
<protein>
    <submittedName>
        <fullName evidence="1">Short chain dehydrogenase</fullName>
    </submittedName>
</protein>
<dbReference type="RefSeq" id="WP_306456138.1">
    <property type="nucleotide sequence ID" value="NZ_FXYD01000004.1"/>
</dbReference>
<dbReference type="Pfam" id="PF00106">
    <property type="entry name" value="adh_short"/>
    <property type="match status" value="1"/>
</dbReference>
<keyword evidence="2" id="KW-1185">Reference proteome</keyword>
<sequence length="51" mass="5214">MSEPKFANYPSLKGNTVFITGGASGIGADTVRSFAAQGANVGFVDLDESAF</sequence>